<reference evidence="1" key="1">
    <citation type="submission" date="2018-02" db="EMBL/GenBank/DDBJ databases">
        <title>Rhizophora mucronata_Transcriptome.</title>
        <authorList>
            <person name="Meera S.P."/>
            <person name="Sreeshan A."/>
            <person name="Augustine A."/>
        </authorList>
    </citation>
    <scope>NUCLEOTIDE SEQUENCE</scope>
    <source>
        <tissue evidence="1">Leaf</tissue>
    </source>
</reference>
<dbReference type="EMBL" id="GGEC01085006">
    <property type="protein sequence ID" value="MBX65490.1"/>
    <property type="molecule type" value="Transcribed_RNA"/>
</dbReference>
<protein>
    <submittedName>
        <fullName evidence="1">Uncharacterized protein</fullName>
    </submittedName>
</protein>
<dbReference type="AlphaFoldDB" id="A0A2P2QEM5"/>
<accession>A0A2P2QEM5</accession>
<name>A0A2P2QEM5_RHIMU</name>
<sequence length="32" mass="3692">MFAQLLYCLGNWLRLGIEIESLGYNSIPMKFA</sequence>
<proteinExistence type="predicted"/>
<evidence type="ECO:0000313" key="1">
    <source>
        <dbReference type="EMBL" id="MBX65490.1"/>
    </source>
</evidence>
<organism evidence="1">
    <name type="scientific">Rhizophora mucronata</name>
    <name type="common">Asiatic mangrove</name>
    <dbReference type="NCBI Taxonomy" id="61149"/>
    <lineage>
        <taxon>Eukaryota</taxon>
        <taxon>Viridiplantae</taxon>
        <taxon>Streptophyta</taxon>
        <taxon>Embryophyta</taxon>
        <taxon>Tracheophyta</taxon>
        <taxon>Spermatophyta</taxon>
        <taxon>Magnoliopsida</taxon>
        <taxon>eudicotyledons</taxon>
        <taxon>Gunneridae</taxon>
        <taxon>Pentapetalae</taxon>
        <taxon>rosids</taxon>
        <taxon>fabids</taxon>
        <taxon>Malpighiales</taxon>
        <taxon>Rhizophoraceae</taxon>
        <taxon>Rhizophora</taxon>
    </lineage>
</organism>